<dbReference type="OrthoDB" id="5293907at2"/>
<dbReference type="Proteomes" id="UP000197003">
    <property type="component" value="Chromosome"/>
</dbReference>
<accession>A0A1Z3N9Z0</accession>
<organism evidence="2 3">
    <name type="scientific">Bdellovibrio bacteriovorus</name>
    <dbReference type="NCBI Taxonomy" id="959"/>
    <lineage>
        <taxon>Bacteria</taxon>
        <taxon>Pseudomonadati</taxon>
        <taxon>Bdellovibrionota</taxon>
        <taxon>Bdellovibrionia</taxon>
        <taxon>Bdellovibrionales</taxon>
        <taxon>Pseudobdellovibrionaceae</taxon>
        <taxon>Bdellovibrio</taxon>
    </lineage>
</organism>
<proteinExistence type="predicted"/>
<reference evidence="2 3" key="1">
    <citation type="submission" date="2017-04" db="EMBL/GenBank/DDBJ databases">
        <title>Whole genome sequence of Bdellovibrio bacteriovorus strain SSB218315.</title>
        <authorList>
            <person name="Oyedara O."/>
            <person name="Rodriguez-Perez M.A."/>
        </authorList>
    </citation>
    <scope>NUCLEOTIDE SEQUENCE [LARGE SCALE GENOMIC DNA]</scope>
    <source>
        <strain evidence="2 3">SSB218315</strain>
    </source>
</reference>
<feature type="chain" id="PRO_5013051737" description="Secreted protein" evidence="1">
    <location>
        <begin position="21"/>
        <end position="176"/>
    </location>
</feature>
<name>A0A1Z3N9Z0_BDEBC</name>
<evidence type="ECO:0000313" key="3">
    <source>
        <dbReference type="Proteomes" id="UP000197003"/>
    </source>
</evidence>
<evidence type="ECO:0000313" key="2">
    <source>
        <dbReference type="EMBL" id="ASD64241.1"/>
    </source>
</evidence>
<keyword evidence="1" id="KW-0732">Signal</keyword>
<gene>
    <name evidence="2" type="ORF">B9G79_12015</name>
</gene>
<protein>
    <recommendedName>
        <fullName evidence="4">Secreted protein</fullName>
    </recommendedName>
</protein>
<sequence>MKQLISSIAIISMTALTAFAGESQQVTIGSVFTNLTTECVEVSAANQQSPIDFYNAECKGFGGYQLNISGGDLRYHPELAYGGQQIALNNPYSFHDVASTEVEWMYRKTNSLEDGSGSLQWIGFIYRLSEATEDGMSDVEVVYAVRLDGADTCSIGTAATEEQARALVLSSKAHCK</sequence>
<dbReference type="EMBL" id="CP020946">
    <property type="protein sequence ID" value="ASD64241.1"/>
    <property type="molecule type" value="Genomic_DNA"/>
</dbReference>
<feature type="signal peptide" evidence="1">
    <location>
        <begin position="1"/>
        <end position="20"/>
    </location>
</feature>
<dbReference type="AlphaFoldDB" id="A0A1Z3N9Z0"/>
<evidence type="ECO:0008006" key="4">
    <source>
        <dbReference type="Google" id="ProtNLM"/>
    </source>
</evidence>
<dbReference type="RefSeq" id="WP_088565720.1">
    <property type="nucleotide sequence ID" value="NZ_CP020946.1"/>
</dbReference>
<evidence type="ECO:0000256" key="1">
    <source>
        <dbReference type="SAM" id="SignalP"/>
    </source>
</evidence>